<evidence type="ECO:0000313" key="2">
    <source>
        <dbReference type="EMBL" id="ESA13381.1"/>
    </source>
</evidence>
<gene>
    <name evidence="2" type="ORF">GLOINDRAFT_26102</name>
</gene>
<dbReference type="EMBL" id="KI283964">
    <property type="protein sequence ID" value="ESA13381.1"/>
    <property type="molecule type" value="Genomic_DNA"/>
</dbReference>
<protein>
    <submittedName>
        <fullName evidence="2">Uncharacterized protein</fullName>
    </submittedName>
</protein>
<proteinExistence type="predicted"/>
<evidence type="ECO:0000256" key="1">
    <source>
        <dbReference type="SAM" id="MobiDB-lite"/>
    </source>
</evidence>
<sequence>MQEMLKNKNVVNTIKYNFELIEEGLINNEYNLIWNNRLITGGFRSWRKAVTNATWKNEILNSEKLEDLFMYNYRKEFDWITSLEFISNRIEFSQRQCGAKDTIDCSYRIKNLLKEQPHLRRKRDEKEDIIEEEHDKQSEKIKKQKTNKKLDKKEKTKKSKQISLVTLDKMKRSITDGNNIARSWDTPIKIANS</sequence>
<dbReference type="HOGENOM" id="CLU_1409466_0_0_1"/>
<accession>U9UCN7</accession>
<reference evidence="2" key="1">
    <citation type="submission" date="2013-07" db="EMBL/GenBank/DDBJ databases">
        <title>The genome of an arbuscular mycorrhizal fungus provides insights into the evolution of the oldest plant symbiosis.</title>
        <authorList>
            <consortium name="DOE Joint Genome Institute"/>
            <person name="Tisserant E."/>
            <person name="Malbreil M."/>
            <person name="Kuo A."/>
            <person name="Kohler A."/>
            <person name="Symeonidi A."/>
            <person name="Balestrini R."/>
            <person name="Charron P."/>
            <person name="Duensing N."/>
            <person name="Frei-dit-Frey N."/>
            <person name="Gianinazzi-Pearson V."/>
            <person name="Gilbert B."/>
            <person name="Handa Y."/>
            <person name="Hijri M."/>
            <person name="Kaul R."/>
            <person name="Kawaguchi M."/>
            <person name="Krajinski F."/>
            <person name="Lammers P."/>
            <person name="Lapierre D."/>
            <person name="Masclaux F.G."/>
            <person name="Murat C."/>
            <person name="Morin E."/>
            <person name="Ndikumana S."/>
            <person name="Pagni M."/>
            <person name="Petitpierre D."/>
            <person name="Requena N."/>
            <person name="Rosikiewicz P."/>
            <person name="Riley R."/>
            <person name="Saito K."/>
            <person name="San Clemente H."/>
            <person name="Shapiro H."/>
            <person name="van Tuinen D."/>
            <person name="Becard G."/>
            <person name="Bonfante P."/>
            <person name="Paszkowski U."/>
            <person name="Shachar-Hill Y."/>
            <person name="Young J.P."/>
            <person name="Sanders I.R."/>
            <person name="Henrissat B."/>
            <person name="Rensing S.A."/>
            <person name="Grigoriev I.V."/>
            <person name="Corradi N."/>
            <person name="Roux C."/>
            <person name="Martin F."/>
        </authorList>
    </citation>
    <scope>NUCLEOTIDE SEQUENCE</scope>
    <source>
        <strain evidence="2">DAOM 197198</strain>
    </source>
</reference>
<feature type="region of interest" description="Disordered" evidence="1">
    <location>
        <begin position="123"/>
        <end position="159"/>
    </location>
</feature>
<dbReference type="AlphaFoldDB" id="U9UCN7"/>
<name>U9UCN7_RHIID</name>
<organism evidence="2">
    <name type="scientific">Rhizophagus irregularis (strain DAOM 181602 / DAOM 197198 / MUCL 43194)</name>
    <name type="common">Arbuscular mycorrhizal fungus</name>
    <name type="synonym">Glomus intraradices</name>
    <dbReference type="NCBI Taxonomy" id="747089"/>
    <lineage>
        <taxon>Eukaryota</taxon>
        <taxon>Fungi</taxon>
        <taxon>Fungi incertae sedis</taxon>
        <taxon>Mucoromycota</taxon>
        <taxon>Glomeromycotina</taxon>
        <taxon>Glomeromycetes</taxon>
        <taxon>Glomerales</taxon>
        <taxon>Glomeraceae</taxon>
        <taxon>Rhizophagus</taxon>
    </lineage>
</organism>
<dbReference type="VEuPathDB" id="FungiDB:RhiirFUN_021807"/>